<dbReference type="EMBL" id="JBHTBW010000025">
    <property type="protein sequence ID" value="MFC7441537.1"/>
    <property type="molecule type" value="Genomic_DNA"/>
</dbReference>
<dbReference type="SUPFAM" id="SSF47413">
    <property type="entry name" value="lambda repressor-like DNA-binding domains"/>
    <property type="match status" value="1"/>
</dbReference>
<gene>
    <name evidence="4" type="ORF">ACFQNG_10270</name>
</gene>
<evidence type="ECO:0000256" key="2">
    <source>
        <dbReference type="SAM" id="Phobius"/>
    </source>
</evidence>
<evidence type="ECO:0000259" key="3">
    <source>
        <dbReference type="PROSITE" id="PS50943"/>
    </source>
</evidence>
<dbReference type="PANTHER" id="PTHR34475">
    <property type="match status" value="1"/>
</dbReference>
<dbReference type="PANTHER" id="PTHR34475:SF1">
    <property type="entry name" value="CYTOSKELETON PROTEIN RODZ"/>
    <property type="match status" value="1"/>
</dbReference>
<dbReference type="Proteomes" id="UP001596500">
    <property type="component" value="Unassembled WGS sequence"/>
</dbReference>
<sequence length="478" mass="52709">MSVEIGSYLRQAREAIGLSLDQLQEKTKIQKSFLIAIENGEFDKLPSPFYVRTYLRSYANCVKIEPHHILRQYRKIEQAERFNTTVHKAITENDLAQTQINPLAGQLTGRMPTINQATGVHKPVGQETNSFRLPSINQKPGQSRINTQTALTAPRTESDKVRRDKELARRDAGYQQTTGMLKGIPQQRQEMEKTVPGVSQATFNQPKVTAPQVVEENMAKQETAATQALPSRRTRDNQKVSPVATGPTSMLSRTAKMKKVDVGSTNTLPPVREPFGHEQEHDDLNNQQTVQMSSLSRSAVKNRKSKKAAKTSRKKPKRSVIIAAAGLALCIPIAWGVASFVGDDGKDMNKDPNNAGGGQNVTKPAPTPEPTPAPAKTGTLKFISSGKTTDHYRVSGTEAQIEVEATGELGLDLRYKADGTPFKDVRLSVGEPFTYKHEFAKSPDIYIYLNNPANAKVTVNGEPVQKSVTFIHLKQDSQ</sequence>
<feature type="transmembrane region" description="Helical" evidence="2">
    <location>
        <begin position="320"/>
        <end position="341"/>
    </location>
</feature>
<reference evidence="5" key="1">
    <citation type="journal article" date="2019" name="Int. J. Syst. Evol. Microbiol.">
        <title>The Global Catalogue of Microorganisms (GCM) 10K type strain sequencing project: providing services to taxonomists for standard genome sequencing and annotation.</title>
        <authorList>
            <consortium name="The Broad Institute Genomics Platform"/>
            <consortium name="The Broad Institute Genome Sequencing Center for Infectious Disease"/>
            <person name="Wu L."/>
            <person name="Ma J."/>
        </authorList>
    </citation>
    <scope>NUCLEOTIDE SEQUENCE [LARGE SCALE GENOMIC DNA]</scope>
    <source>
        <strain evidence="5">CGMCC 1.12942</strain>
    </source>
</reference>
<feature type="compositionally biased region" description="Basic and acidic residues" evidence="1">
    <location>
        <begin position="156"/>
        <end position="172"/>
    </location>
</feature>
<evidence type="ECO:0000313" key="5">
    <source>
        <dbReference type="Proteomes" id="UP001596500"/>
    </source>
</evidence>
<dbReference type="RefSeq" id="WP_379864834.1">
    <property type="nucleotide sequence ID" value="NZ_JBHTBW010000025.1"/>
</dbReference>
<feature type="region of interest" description="Disordered" evidence="1">
    <location>
        <begin position="347"/>
        <end position="380"/>
    </location>
</feature>
<keyword evidence="5" id="KW-1185">Reference proteome</keyword>
<dbReference type="InterPro" id="IPR050400">
    <property type="entry name" value="Bact_Cytoskel_RodZ"/>
</dbReference>
<dbReference type="CDD" id="cd00093">
    <property type="entry name" value="HTH_XRE"/>
    <property type="match status" value="1"/>
</dbReference>
<feature type="compositionally biased region" description="Basic and acidic residues" evidence="1">
    <location>
        <begin position="274"/>
        <end position="284"/>
    </location>
</feature>
<dbReference type="Gene3D" id="1.10.260.40">
    <property type="entry name" value="lambda repressor-like DNA-binding domains"/>
    <property type="match status" value="1"/>
</dbReference>
<dbReference type="SMART" id="SM00530">
    <property type="entry name" value="HTH_XRE"/>
    <property type="match status" value="1"/>
</dbReference>
<proteinExistence type="predicted"/>
<dbReference type="PROSITE" id="PS50943">
    <property type="entry name" value="HTH_CROC1"/>
    <property type="match status" value="1"/>
</dbReference>
<dbReference type="InterPro" id="IPR010982">
    <property type="entry name" value="Lambda_DNA-bd_dom_sf"/>
</dbReference>
<protein>
    <submittedName>
        <fullName evidence="4">Helix-turn-helix domain-containing protein</fullName>
    </submittedName>
</protein>
<evidence type="ECO:0000256" key="1">
    <source>
        <dbReference type="SAM" id="MobiDB-lite"/>
    </source>
</evidence>
<dbReference type="Pfam" id="PF13413">
    <property type="entry name" value="HTH_25"/>
    <property type="match status" value="1"/>
</dbReference>
<comment type="caution">
    <text evidence="4">The sequence shown here is derived from an EMBL/GenBank/DDBJ whole genome shotgun (WGS) entry which is preliminary data.</text>
</comment>
<keyword evidence="2" id="KW-0812">Transmembrane</keyword>
<evidence type="ECO:0000313" key="4">
    <source>
        <dbReference type="EMBL" id="MFC7441537.1"/>
    </source>
</evidence>
<feature type="compositionally biased region" description="Basic residues" evidence="1">
    <location>
        <begin position="300"/>
        <end position="317"/>
    </location>
</feature>
<feature type="region of interest" description="Disordered" evidence="1">
    <location>
        <begin position="220"/>
        <end position="317"/>
    </location>
</feature>
<dbReference type="InterPro" id="IPR001387">
    <property type="entry name" value="Cro/C1-type_HTH"/>
</dbReference>
<feature type="domain" description="HTH cro/C1-type" evidence="3">
    <location>
        <begin position="9"/>
        <end position="41"/>
    </location>
</feature>
<feature type="compositionally biased region" description="Polar residues" evidence="1">
    <location>
        <begin position="285"/>
        <end position="295"/>
    </location>
</feature>
<accession>A0ABW2RKD6</accession>
<name>A0ABW2RKD6_9BACL</name>
<organism evidence="4 5">
    <name type="scientific">Laceyella putida</name>
    <dbReference type="NCBI Taxonomy" id="110101"/>
    <lineage>
        <taxon>Bacteria</taxon>
        <taxon>Bacillati</taxon>
        <taxon>Bacillota</taxon>
        <taxon>Bacilli</taxon>
        <taxon>Bacillales</taxon>
        <taxon>Thermoactinomycetaceae</taxon>
        <taxon>Laceyella</taxon>
    </lineage>
</organism>
<feature type="region of interest" description="Disordered" evidence="1">
    <location>
        <begin position="151"/>
        <end position="189"/>
    </location>
</feature>
<keyword evidence="2" id="KW-1133">Transmembrane helix</keyword>
<keyword evidence="2" id="KW-0472">Membrane</keyword>